<organism evidence="2 3">
    <name type="scientific">Pisum sativum</name>
    <name type="common">Garden pea</name>
    <name type="synonym">Lathyrus oleraceus</name>
    <dbReference type="NCBI Taxonomy" id="3888"/>
    <lineage>
        <taxon>Eukaryota</taxon>
        <taxon>Viridiplantae</taxon>
        <taxon>Streptophyta</taxon>
        <taxon>Embryophyta</taxon>
        <taxon>Tracheophyta</taxon>
        <taxon>Spermatophyta</taxon>
        <taxon>Magnoliopsida</taxon>
        <taxon>eudicotyledons</taxon>
        <taxon>Gunneridae</taxon>
        <taxon>Pentapetalae</taxon>
        <taxon>rosids</taxon>
        <taxon>fabids</taxon>
        <taxon>Fabales</taxon>
        <taxon>Fabaceae</taxon>
        <taxon>Papilionoideae</taxon>
        <taxon>50 kb inversion clade</taxon>
        <taxon>NPAAA clade</taxon>
        <taxon>Hologalegina</taxon>
        <taxon>IRL clade</taxon>
        <taxon>Fabeae</taxon>
        <taxon>Lathyrus</taxon>
    </lineage>
</organism>
<evidence type="ECO:0000259" key="1">
    <source>
        <dbReference type="Pfam" id="PF13960"/>
    </source>
</evidence>
<comment type="caution">
    <text evidence="2">The sequence shown here is derived from an EMBL/GenBank/DDBJ whole genome shotgun (WGS) entry which is preliminary data.</text>
</comment>
<dbReference type="InterPro" id="IPR025452">
    <property type="entry name" value="DUF4218"/>
</dbReference>
<name>A0A9D4VMH2_PEA</name>
<evidence type="ECO:0000313" key="3">
    <source>
        <dbReference type="Proteomes" id="UP001058974"/>
    </source>
</evidence>
<gene>
    <name evidence="2" type="ORF">KIW84_072082</name>
</gene>
<protein>
    <recommendedName>
        <fullName evidence="1">DUF4218 domain-containing protein</fullName>
    </recommendedName>
</protein>
<dbReference type="AlphaFoldDB" id="A0A9D4VMH2"/>
<sequence>MCVRLLDAKSNWNVLDQRLEFFAKMMLDATHVKENMPTGYYDAKRMVSKLGLEVKRLIVELETCLRKTGKLHGMKSHDCHVFMKQLLPVAFSSLPKHVLNPLTEISQFFKDIFASTLRVDEIIKLDQNIVVILYKLEQIFSPGFFDSMEPLPVNFAYEAYLGGTVQYR</sequence>
<evidence type="ECO:0000313" key="2">
    <source>
        <dbReference type="EMBL" id="KAI5385345.1"/>
    </source>
</evidence>
<dbReference type="Pfam" id="PF13960">
    <property type="entry name" value="DUF4218"/>
    <property type="match status" value="1"/>
</dbReference>
<accession>A0A9D4VMH2</accession>
<feature type="domain" description="DUF4218" evidence="1">
    <location>
        <begin position="113"/>
        <end position="168"/>
    </location>
</feature>
<reference evidence="2 3" key="1">
    <citation type="journal article" date="2022" name="Nat. Genet.">
        <title>Improved pea reference genome and pan-genome highlight genomic features and evolutionary characteristics.</title>
        <authorList>
            <person name="Yang T."/>
            <person name="Liu R."/>
            <person name="Luo Y."/>
            <person name="Hu S."/>
            <person name="Wang D."/>
            <person name="Wang C."/>
            <person name="Pandey M.K."/>
            <person name="Ge S."/>
            <person name="Xu Q."/>
            <person name="Li N."/>
            <person name="Li G."/>
            <person name="Huang Y."/>
            <person name="Saxena R.K."/>
            <person name="Ji Y."/>
            <person name="Li M."/>
            <person name="Yan X."/>
            <person name="He Y."/>
            <person name="Liu Y."/>
            <person name="Wang X."/>
            <person name="Xiang C."/>
            <person name="Varshney R.K."/>
            <person name="Ding H."/>
            <person name="Gao S."/>
            <person name="Zong X."/>
        </authorList>
    </citation>
    <scope>NUCLEOTIDE SEQUENCE [LARGE SCALE GENOMIC DNA]</scope>
    <source>
        <strain evidence="2 3">cv. Zhongwan 6</strain>
    </source>
</reference>
<dbReference type="Gramene" id="Psat07G0208200-T1">
    <property type="protein sequence ID" value="KAI5385345.1"/>
    <property type="gene ID" value="KIW84_072082"/>
</dbReference>
<dbReference type="EMBL" id="JAMSHJ010000007">
    <property type="protein sequence ID" value="KAI5385345.1"/>
    <property type="molecule type" value="Genomic_DNA"/>
</dbReference>
<dbReference type="PANTHER" id="PTHR48258:SF3">
    <property type="entry name" value="FK506-BINDING PROTEIN 4-LIKE ISOFORM X1"/>
    <property type="match status" value="1"/>
</dbReference>
<dbReference type="Proteomes" id="UP001058974">
    <property type="component" value="Chromosome 7"/>
</dbReference>
<keyword evidence="3" id="KW-1185">Reference proteome</keyword>
<dbReference type="PANTHER" id="PTHR48258">
    <property type="entry name" value="DUF4218 DOMAIN-CONTAINING PROTEIN-RELATED"/>
    <property type="match status" value="1"/>
</dbReference>
<proteinExistence type="predicted"/>